<accession>A0ABW8L3L5</accession>
<evidence type="ECO:0000313" key="1">
    <source>
        <dbReference type="EMBL" id="MFK3866612.1"/>
    </source>
</evidence>
<gene>
    <name evidence="1" type="ORF">ACI2JU_22470</name>
</gene>
<sequence>MEQADLAYIDKSNHDDLGISPDCFDNKTAGKPSNVPSNSILESAILEAVVSILDSSTN</sequence>
<dbReference type="Proteomes" id="UP001620262">
    <property type="component" value="Unassembled WGS sequence"/>
</dbReference>
<dbReference type="EMBL" id="JBJDOT010000053">
    <property type="protein sequence ID" value="MFK3866612.1"/>
    <property type="molecule type" value="Genomic_DNA"/>
</dbReference>
<organism evidence="1 2">
    <name type="scientific">Pseudoalteromonas rhizosphaerae</name>
    <dbReference type="NCBI Taxonomy" id="2518973"/>
    <lineage>
        <taxon>Bacteria</taxon>
        <taxon>Pseudomonadati</taxon>
        <taxon>Pseudomonadota</taxon>
        <taxon>Gammaproteobacteria</taxon>
        <taxon>Alteromonadales</taxon>
        <taxon>Pseudoalteromonadaceae</taxon>
        <taxon>Pseudoalteromonas</taxon>
    </lineage>
</organism>
<protein>
    <submittedName>
        <fullName evidence="1">Uncharacterized protein</fullName>
    </submittedName>
</protein>
<name>A0ABW8L3L5_9GAMM</name>
<evidence type="ECO:0000313" key="2">
    <source>
        <dbReference type="Proteomes" id="UP001620262"/>
    </source>
</evidence>
<reference evidence="1 2" key="1">
    <citation type="submission" date="2024-11" db="EMBL/GenBank/DDBJ databases">
        <title>The Natural Products Discovery Center: Release of the First 8490 Sequenced Strains for Exploring Actinobacteria Biosynthetic Diversity.</title>
        <authorList>
            <person name="Kalkreuter E."/>
            <person name="Kautsar S.A."/>
            <person name="Yang D."/>
            <person name="Bader C.D."/>
            <person name="Teijaro C.N."/>
            <person name="Fluegel L."/>
            <person name="Davis C.M."/>
            <person name="Simpson J.R."/>
            <person name="Lauterbach L."/>
            <person name="Steele A.D."/>
            <person name="Gui C."/>
            <person name="Meng S."/>
            <person name="Li G."/>
            <person name="Viehrig K."/>
            <person name="Ye F."/>
            <person name="Su P."/>
            <person name="Kiefer A.F."/>
            <person name="Nichols A."/>
            <person name="Cepeda A.J."/>
            <person name="Yan W."/>
            <person name="Fan B."/>
            <person name="Jiang Y."/>
            <person name="Adhikari A."/>
            <person name="Zheng C.-J."/>
            <person name="Schuster L."/>
            <person name="Cowan T.M."/>
            <person name="Smanski M.J."/>
            <person name="Chevrette M.G."/>
            <person name="De Carvalho L.P.S."/>
            <person name="Shen B."/>
        </authorList>
    </citation>
    <scope>NUCLEOTIDE SEQUENCE [LARGE SCALE GENOMIC DNA]</scope>
    <source>
        <strain evidence="1 2">NPDC078403</strain>
    </source>
</reference>
<dbReference type="RefSeq" id="WP_182719499.1">
    <property type="nucleotide sequence ID" value="NZ_JBJDOT010000053.1"/>
</dbReference>
<comment type="caution">
    <text evidence="1">The sequence shown here is derived from an EMBL/GenBank/DDBJ whole genome shotgun (WGS) entry which is preliminary data.</text>
</comment>
<proteinExistence type="predicted"/>
<keyword evidence="2" id="KW-1185">Reference proteome</keyword>